<name>A0A520KVJ6_9EURY</name>
<evidence type="ECO:0000256" key="3">
    <source>
        <dbReference type="RuleBase" id="RU003707"/>
    </source>
</evidence>
<dbReference type="FunFam" id="3.90.226.10:FF:000009">
    <property type="entry name" value="Carnitinyl-CoA dehydratase"/>
    <property type="match status" value="1"/>
</dbReference>
<accession>A0A520KVJ6</accession>
<evidence type="ECO:0000256" key="2">
    <source>
        <dbReference type="ARBA" id="ARBA00023239"/>
    </source>
</evidence>
<sequence length="266" mass="29025">MAEEEFENFKIEKDVESKVTKVIIDRPPVNAIHDGVLDELNKVIDLLWTDADTRAIVLTGGGEKAFSAGADVAGGNIPTNHFEYLELNRKGERTFRKLSEIPKPVIAVINGYALGGGLELAMACDIRLAKKSALIGFPEVTLGIVPGWGGTQRTVKLIGMSKAMELVLTGDRITAEEAAKFGLINRVYDDDKFEEEAMKFAKDLATRCAPLSMAVAKRLVNKGGEVPMDMGLEMESFGGGLLYPTEDMQEGMMARMERRPPAFKGV</sequence>
<evidence type="ECO:0000256" key="1">
    <source>
        <dbReference type="ARBA" id="ARBA00005254"/>
    </source>
</evidence>
<dbReference type="GO" id="GO:0006635">
    <property type="term" value="P:fatty acid beta-oxidation"/>
    <property type="evidence" value="ECO:0007669"/>
    <property type="project" value="TreeGrafter"/>
</dbReference>
<comment type="similarity">
    <text evidence="1 3">Belongs to the enoyl-CoA hydratase/isomerase family.</text>
</comment>
<gene>
    <name evidence="4" type="ORF">EF807_06585</name>
</gene>
<organism evidence="4 5">
    <name type="scientific">Candidatus Methanolliviera hydrocarbonicum</name>
    <dbReference type="NCBI Taxonomy" id="2491085"/>
    <lineage>
        <taxon>Archaea</taxon>
        <taxon>Methanobacteriati</taxon>
        <taxon>Methanobacteriota</taxon>
        <taxon>Candidatus Methanoliparia</taxon>
        <taxon>Candidatus Methanoliparales</taxon>
        <taxon>Candidatus Methanollivieraceae</taxon>
        <taxon>Candidatus Methanolliviera</taxon>
    </lineage>
</organism>
<dbReference type="InterPro" id="IPR029045">
    <property type="entry name" value="ClpP/crotonase-like_dom_sf"/>
</dbReference>
<dbReference type="PANTHER" id="PTHR11941:SF54">
    <property type="entry name" value="ENOYL-COA HYDRATASE, MITOCHONDRIAL"/>
    <property type="match status" value="1"/>
</dbReference>
<dbReference type="InterPro" id="IPR001753">
    <property type="entry name" value="Enoyl-CoA_hydra/iso"/>
</dbReference>
<dbReference type="GO" id="GO:0016829">
    <property type="term" value="F:lyase activity"/>
    <property type="evidence" value="ECO:0007669"/>
    <property type="project" value="UniProtKB-KW"/>
</dbReference>
<dbReference type="InterPro" id="IPR018376">
    <property type="entry name" value="Enoyl-CoA_hyd/isom_CS"/>
</dbReference>
<proteinExistence type="inferred from homology"/>
<evidence type="ECO:0000313" key="4">
    <source>
        <dbReference type="EMBL" id="RZN68010.1"/>
    </source>
</evidence>
<dbReference type="Gene3D" id="1.10.12.10">
    <property type="entry name" value="Lyase 2-enoyl-coa Hydratase, Chain A, domain 2"/>
    <property type="match status" value="1"/>
</dbReference>
<dbReference type="Proteomes" id="UP000320766">
    <property type="component" value="Unassembled WGS sequence"/>
</dbReference>
<dbReference type="Pfam" id="PF00378">
    <property type="entry name" value="ECH_1"/>
    <property type="match status" value="1"/>
</dbReference>
<dbReference type="CDD" id="cd06558">
    <property type="entry name" value="crotonase-like"/>
    <property type="match status" value="1"/>
</dbReference>
<reference evidence="4 5" key="1">
    <citation type="journal article" date="2019" name="Nat. Microbiol.">
        <title>Wide diversity of methane and short-chain alkane metabolisms in uncultured archaea.</title>
        <authorList>
            <person name="Borrel G."/>
            <person name="Adam P.S."/>
            <person name="McKay L.J."/>
            <person name="Chen L.X."/>
            <person name="Sierra-Garcia I.N."/>
            <person name="Sieber C.M."/>
            <person name="Letourneur Q."/>
            <person name="Ghozlane A."/>
            <person name="Andersen G.L."/>
            <person name="Li W.J."/>
            <person name="Hallam S.J."/>
            <person name="Muyzer G."/>
            <person name="de Oliveira V.M."/>
            <person name="Inskeep W.P."/>
            <person name="Banfield J.F."/>
            <person name="Gribaldo S."/>
        </authorList>
    </citation>
    <scope>NUCLEOTIDE SEQUENCE [LARGE SCALE GENOMIC DNA]</scope>
    <source>
        <strain evidence="4">NM1b</strain>
    </source>
</reference>
<protein>
    <submittedName>
        <fullName evidence="4">Crotonase</fullName>
    </submittedName>
</protein>
<dbReference type="AlphaFoldDB" id="A0A520KVJ6"/>
<dbReference type="SUPFAM" id="SSF52096">
    <property type="entry name" value="ClpP/crotonase"/>
    <property type="match status" value="1"/>
</dbReference>
<dbReference type="InterPro" id="IPR014748">
    <property type="entry name" value="Enoyl-CoA_hydra_C"/>
</dbReference>
<comment type="caution">
    <text evidence="4">The sequence shown here is derived from an EMBL/GenBank/DDBJ whole genome shotgun (WGS) entry which is preliminary data.</text>
</comment>
<dbReference type="PROSITE" id="PS00166">
    <property type="entry name" value="ENOYL_COA_HYDRATASE"/>
    <property type="match status" value="1"/>
</dbReference>
<keyword evidence="2" id="KW-0456">Lyase</keyword>
<dbReference type="Gene3D" id="3.90.226.10">
    <property type="entry name" value="2-enoyl-CoA Hydratase, Chain A, domain 1"/>
    <property type="match status" value="1"/>
</dbReference>
<dbReference type="PANTHER" id="PTHR11941">
    <property type="entry name" value="ENOYL-COA HYDRATASE-RELATED"/>
    <property type="match status" value="1"/>
</dbReference>
<evidence type="ECO:0000313" key="5">
    <source>
        <dbReference type="Proteomes" id="UP000320766"/>
    </source>
</evidence>
<dbReference type="EMBL" id="RXIL01000118">
    <property type="protein sequence ID" value="RZN68010.1"/>
    <property type="molecule type" value="Genomic_DNA"/>
</dbReference>